<feature type="transmembrane region" description="Helical" evidence="1">
    <location>
        <begin position="38"/>
        <end position="57"/>
    </location>
</feature>
<dbReference type="EMBL" id="LQPC01000065">
    <property type="protein sequence ID" value="ORV82451.1"/>
    <property type="molecule type" value="Genomic_DNA"/>
</dbReference>
<evidence type="ECO:0000313" key="5">
    <source>
        <dbReference type="Proteomes" id="UP001084650"/>
    </source>
</evidence>
<evidence type="ECO:0000256" key="1">
    <source>
        <dbReference type="SAM" id="Phobius"/>
    </source>
</evidence>
<keyword evidence="1" id="KW-1133">Transmembrane helix</keyword>
<dbReference type="Proteomes" id="UP000193622">
    <property type="component" value="Unassembled WGS sequence"/>
</dbReference>
<keyword evidence="1" id="KW-0812">Transmembrane</keyword>
<reference evidence="3 4" key="1">
    <citation type="submission" date="2016-01" db="EMBL/GenBank/DDBJ databases">
        <title>The new phylogeny of the genus Mycobacterium.</title>
        <authorList>
            <person name="Tarcisio F."/>
            <person name="Conor M."/>
            <person name="Antonella G."/>
            <person name="Elisabetta G."/>
            <person name="Giulia F.S."/>
            <person name="Sara T."/>
            <person name="Anna F."/>
            <person name="Clotilde B."/>
            <person name="Roberto B."/>
            <person name="Veronica D.S."/>
            <person name="Fabio R."/>
            <person name="Monica P."/>
            <person name="Olivier J."/>
            <person name="Enrico T."/>
            <person name="Nicola S."/>
        </authorList>
    </citation>
    <scope>NUCLEOTIDE SEQUENCE [LARGE SCALE GENOMIC DNA]</scope>
    <source>
        <strain evidence="3 4">DSM 45541</strain>
    </source>
</reference>
<keyword evidence="5" id="KW-1185">Reference proteome</keyword>
<accession>A0A1X1W7D3</accession>
<feature type="transmembrane region" description="Helical" evidence="1">
    <location>
        <begin position="63"/>
        <end position="83"/>
    </location>
</feature>
<evidence type="ECO:0000313" key="2">
    <source>
        <dbReference type="EMBL" id="MCZ0731032.1"/>
    </source>
</evidence>
<organism evidence="3 4">
    <name type="scientific">Mycolicibacterium iranicum</name>
    <name type="common">Mycobacterium iranicum</name>
    <dbReference type="NCBI Taxonomy" id="912594"/>
    <lineage>
        <taxon>Bacteria</taxon>
        <taxon>Bacillati</taxon>
        <taxon>Actinomycetota</taxon>
        <taxon>Actinomycetes</taxon>
        <taxon>Mycobacteriales</taxon>
        <taxon>Mycobacteriaceae</taxon>
        <taxon>Mycolicibacterium</taxon>
    </lineage>
</organism>
<name>A0A1X1W7D3_MYCIR</name>
<gene>
    <name evidence="3" type="ORF">AWC12_28015</name>
    <name evidence="2" type="ORF">OY187_23545</name>
</gene>
<dbReference type="RefSeq" id="WP_024445877.1">
    <property type="nucleotide sequence ID" value="NZ_JAPQYE010000013.1"/>
</dbReference>
<reference evidence="2" key="2">
    <citation type="submission" date="2022-12" db="EMBL/GenBank/DDBJ databases">
        <title>Whole genome sequence of Mycolicibacterium iranicum strain SBH312.</title>
        <authorList>
            <person name="Jani J."/>
            <person name="Arifin Mustapha Z."/>
            <person name="Ahmed K."/>
            <person name="Kai Ling C."/>
        </authorList>
    </citation>
    <scope>NUCLEOTIDE SEQUENCE</scope>
    <source>
        <strain evidence="2">SBH312</strain>
    </source>
</reference>
<evidence type="ECO:0000313" key="3">
    <source>
        <dbReference type="EMBL" id="ORV82451.1"/>
    </source>
</evidence>
<dbReference type="AlphaFoldDB" id="A0A1X1W7D3"/>
<dbReference type="EMBL" id="JAPQYE010000013">
    <property type="protein sequence ID" value="MCZ0731032.1"/>
    <property type="molecule type" value="Genomic_DNA"/>
</dbReference>
<keyword evidence="1" id="KW-0472">Membrane</keyword>
<dbReference type="Proteomes" id="UP001084650">
    <property type="component" value="Unassembled WGS sequence"/>
</dbReference>
<feature type="transmembrane region" description="Helical" evidence="1">
    <location>
        <begin position="6"/>
        <end position="26"/>
    </location>
</feature>
<evidence type="ECO:0000313" key="4">
    <source>
        <dbReference type="Proteomes" id="UP000193622"/>
    </source>
</evidence>
<protein>
    <submittedName>
        <fullName evidence="3">Uncharacterized protein</fullName>
    </submittedName>
</protein>
<comment type="caution">
    <text evidence="3">The sequence shown here is derived from an EMBL/GenBank/DDBJ whole genome shotgun (WGS) entry which is preliminary data.</text>
</comment>
<proteinExistence type="predicted"/>
<sequence>MTVLNVVQLLTFVAALGLFAYAVIAPREANPTKRERRTQLYLGASMIALAAFMATLALDSAGWSSYLKGVAAAAFLVVGLVRITKSRKTSR</sequence>